<feature type="region of interest" description="Disordered" evidence="17">
    <location>
        <begin position="743"/>
        <end position="764"/>
    </location>
</feature>
<evidence type="ECO:0000256" key="15">
    <source>
        <dbReference type="PROSITE-ProRule" id="PRU00023"/>
    </source>
</evidence>
<evidence type="ECO:0000256" key="14">
    <source>
        <dbReference type="ARBA" id="ARBA00023303"/>
    </source>
</evidence>
<dbReference type="PROSITE" id="PS50042">
    <property type="entry name" value="CNMP_BINDING_3"/>
    <property type="match status" value="1"/>
</dbReference>
<feature type="domain" description="KHA" evidence="19">
    <location>
        <begin position="805"/>
        <end position="876"/>
    </location>
</feature>
<comment type="domain">
    <text evidence="16">The segment S4 is probably the voltage-sensor and is characterized by a series of positively charged amino acids. The pore-forming region H5 is enclosed by the transmembrane segments S5 and S6 in the Shaker-type (1P/6TM) and contains the GYGD signature motif which seems to be involved in potassium selectivity.</text>
</comment>
<dbReference type="PROSITE" id="PS51490">
    <property type="entry name" value="KHA"/>
    <property type="match status" value="1"/>
</dbReference>
<sequence>MDGVRSSGGFMVPSVCGQQELEQLSRDGSQYSLTTGILPSLGARSNRRVKLRRFIVSPYDRRYRVWETFLVVLVVYTAWVSPFEFGFLKKPESPLSVTDNVVNGFFAVDIVLTFFVAYLDKTSYLLVDEPKKIAIKYARSWLILDVISTIPSELAHKISPPPLRSYGLFNMLRLWRLRRVSALFSRLEKDKNYNYFWVRCAKLVCVTLFAVHCAACFYYLLAARYRDPKRTWIGASMGNFLEQSLWIRYVTSIYWSITTLTTVGYGDLHPVNTREMIFDIFYMLFNLGLTAYLIGNMTNLVVHGTSRTRKFRDTIQAASSFANRNQLPLRLQDQMLAHLCLKFRTDSEGLQQQETLDSLPKAIRSSISHYLFYSLVDKVYLFRGVSNDLLFQLVSEMKAEYFPPKEDVILQNEAPTDFYILVTGAVDLLVLKNGVEQHVGEAKTGDLCGEIGVLCYRPQLFTVRTKRLSQLLRLNRTAFLSLVQSNVGDGTIIMNNLLQHLKDLKDKDPIMEGVLLETENMLARGRMDLPLSLCFAALRGDDLLLHQLLKRGLDPNESDNNGRTSLHIAASKGNENCVLLLLDYGADPNSRDSDGNVPLWEAILGGHEPVAQLLIDNGANLRSGEVGQFACTAAEQNNLQLLKDILRYGGDITSAKNNGTTALHVSVCEDNVEIAKFLLEQGADIDKPDVHGWTPRDLADQQGHEEIKNLFQTTKESRTHLVVAIPEKQGGSRFLGRFKSEPMIRPVPQEGNDGAWPGQSRPRRRTNNFNNSLFGIMSAAHSGERDILFSDNQTRGEMSGTNPARVIISCPEIGEVAGKLVRLPGSYDELLEMGAKKYGIMVSKVLNKDGAAIEDIEVIRDGDHIVFVSDERTTQP</sequence>
<feature type="transmembrane region" description="Helical" evidence="16">
    <location>
        <begin position="101"/>
        <end position="119"/>
    </location>
</feature>
<evidence type="ECO:0000256" key="8">
    <source>
        <dbReference type="ARBA" id="ARBA00022882"/>
    </source>
</evidence>
<keyword evidence="10 16" id="KW-1133">Transmembrane helix</keyword>
<evidence type="ECO:0000256" key="10">
    <source>
        <dbReference type="ARBA" id="ARBA00022989"/>
    </source>
</evidence>
<feature type="transmembrane region" description="Helical" evidence="16">
    <location>
        <begin position="246"/>
        <end position="268"/>
    </location>
</feature>
<evidence type="ECO:0000259" key="19">
    <source>
        <dbReference type="PROSITE" id="PS51490"/>
    </source>
</evidence>
<evidence type="ECO:0000256" key="9">
    <source>
        <dbReference type="ARBA" id="ARBA00022958"/>
    </source>
</evidence>
<feature type="transmembrane region" description="Helical" evidence="16">
    <location>
        <begin position="63"/>
        <end position="81"/>
    </location>
</feature>
<organism evidence="20 21">
    <name type="scientific">Momordica charantia</name>
    <name type="common">Bitter gourd</name>
    <name type="synonym">Balsam pear</name>
    <dbReference type="NCBI Taxonomy" id="3673"/>
    <lineage>
        <taxon>Eukaryota</taxon>
        <taxon>Viridiplantae</taxon>
        <taxon>Streptophyta</taxon>
        <taxon>Embryophyta</taxon>
        <taxon>Tracheophyta</taxon>
        <taxon>Spermatophyta</taxon>
        <taxon>Magnoliopsida</taxon>
        <taxon>eudicotyledons</taxon>
        <taxon>Gunneridae</taxon>
        <taxon>Pentapetalae</taxon>
        <taxon>rosids</taxon>
        <taxon>fabids</taxon>
        <taxon>Cucurbitales</taxon>
        <taxon>Cucurbitaceae</taxon>
        <taxon>Momordiceae</taxon>
        <taxon>Momordica</taxon>
    </lineage>
</organism>
<evidence type="ECO:0000256" key="1">
    <source>
        <dbReference type="ARBA" id="ARBA00004141"/>
    </source>
</evidence>
<dbReference type="SMART" id="SM00248">
    <property type="entry name" value="ANK"/>
    <property type="match status" value="4"/>
</dbReference>
<dbReference type="InterPro" id="IPR045319">
    <property type="entry name" value="KAT/AKT"/>
</dbReference>
<reference evidence="21" key="1">
    <citation type="submission" date="2025-08" db="UniProtKB">
        <authorList>
            <consortium name="RefSeq"/>
        </authorList>
    </citation>
    <scope>IDENTIFICATION</scope>
    <source>
        <strain evidence="21">OHB3-1</strain>
    </source>
</reference>
<dbReference type="GO" id="GO:0005249">
    <property type="term" value="F:voltage-gated potassium channel activity"/>
    <property type="evidence" value="ECO:0007669"/>
    <property type="project" value="UniProtKB-UniRule"/>
</dbReference>
<gene>
    <name evidence="21" type="primary">LOC111014421</name>
</gene>
<keyword evidence="4 16" id="KW-0633">Potassium transport</keyword>
<dbReference type="SUPFAM" id="SSF81324">
    <property type="entry name" value="Voltage-gated potassium channels"/>
    <property type="match status" value="1"/>
</dbReference>
<protein>
    <recommendedName>
        <fullName evidence="16">Potassium channel</fullName>
    </recommendedName>
</protein>
<dbReference type="PRINTS" id="PR01415">
    <property type="entry name" value="ANKYRIN"/>
</dbReference>
<dbReference type="SMART" id="SM00100">
    <property type="entry name" value="cNMP"/>
    <property type="match status" value="1"/>
</dbReference>
<keyword evidence="5 16" id="KW-0812">Transmembrane</keyword>
<keyword evidence="13 16" id="KW-0472">Membrane</keyword>
<dbReference type="SUPFAM" id="SSF48403">
    <property type="entry name" value="Ankyrin repeat"/>
    <property type="match status" value="1"/>
</dbReference>
<keyword evidence="3 16" id="KW-0813">Transport</keyword>
<name>A0A6J1CSR4_MOMCH</name>
<evidence type="ECO:0000256" key="2">
    <source>
        <dbReference type="ARBA" id="ARBA00007929"/>
    </source>
</evidence>
<evidence type="ECO:0000256" key="7">
    <source>
        <dbReference type="ARBA" id="ARBA00022826"/>
    </source>
</evidence>
<feature type="domain" description="Cyclic nucleotide-binding" evidence="18">
    <location>
        <begin position="381"/>
        <end position="483"/>
    </location>
</feature>
<proteinExistence type="inferred from homology"/>
<dbReference type="InterPro" id="IPR002110">
    <property type="entry name" value="Ankyrin_rpt"/>
</dbReference>
<dbReference type="InterPro" id="IPR003938">
    <property type="entry name" value="K_chnl_volt-dep_EAG/ELK/ERG"/>
</dbReference>
<evidence type="ECO:0000256" key="5">
    <source>
        <dbReference type="ARBA" id="ARBA00022692"/>
    </source>
</evidence>
<dbReference type="PROSITE" id="PS50088">
    <property type="entry name" value="ANK_REPEAT"/>
    <property type="match status" value="3"/>
</dbReference>
<dbReference type="InterPro" id="IPR036770">
    <property type="entry name" value="Ankyrin_rpt-contain_sf"/>
</dbReference>
<comment type="similarity">
    <text evidence="2 16">Belongs to the potassium channel family. Plant (TC 1.A.1.4) subfamily.</text>
</comment>
<dbReference type="OrthoDB" id="426293at2759"/>
<dbReference type="PANTHER" id="PTHR45743">
    <property type="entry name" value="POTASSIUM CHANNEL AKT1"/>
    <property type="match status" value="1"/>
</dbReference>
<keyword evidence="11 15" id="KW-0040">ANK repeat</keyword>
<dbReference type="Pfam" id="PF00027">
    <property type="entry name" value="cNMP_binding"/>
    <property type="match status" value="1"/>
</dbReference>
<feature type="repeat" description="ANK" evidence="15">
    <location>
        <begin position="658"/>
        <end position="690"/>
    </location>
</feature>
<comment type="domain">
    <text evidence="16">The KHA domain (rich in hydrophobic and acidic residues) present in the C-terminal part is likely to be important for tetramerization.</text>
</comment>
<dbReference type="FunFam" id="1.10.287.70:FF:000139">
    <property type="entry name" value="Potassium channel SKOR"/>
    <property type="match status" value="1"/>
</dbReference>
<dbReference type="CDD" id="cd00038">
    <property type="entry name" value="CAP_ED"/>
    <property type="match status" value="1"/>
</dbReference>
<evidence type="ECO:0000313" key="20">
    <source>
        <dbReference type="Proteomes" id="UP000504603"/>
    </source>
</evidence>
<keyword evidence="14 16" id="KW-0407">Ion channel</keyword>
<dbReference type="InterPro" id="IPR018490">
    <property type="entry name" value="cNMP-bd_dom_sf"/>
</dbReference>
<feature type="transmembrane region" description="Helical" evidence="16">
    <location>
        <begin position="196"/>
        <end position="221"/>
    </location>
</feature>
<dbReference type="RefSeq" id="XP_022144830.1">
    <property type="nucleotide sequence ID" value="XM_022289138.1"/>
</dbReference>
<evidence type="ECO:0000256" key="11">
    <source>
        <dbReference type="ARBA" id="ARBA00023043"/>
    </source>
</evidence>
<dbReference type="Pfam" id="PF12796">
    <property type="entry name" value="Ank_2"/>
    <property type="match status" value="2"/>
</dbReference>
<comment type="subcellular location">
    <subcellularLocation>
        <location evidence="1 16">Membrane</location>
        <topology evidence="1 16">Multi-pass membrane protein</topology>
    </subcellularLocation>
</comment>
<dbReference type="KEGG" id="mcha:111014421"/>
<dbReference type="InterPro" id="IPR005821">
    <property type="entry name" value="Ion_trans_dom"/>
</dbReference>
<dbReference type="GO" id="GO:0034702">
    <property type="term" value="C:monoatomic ion channel complex"/>
    <property type="evidence" value="ECO:0007669"/>
    <property type="project" value="UniProtKB-KW"/>
</dbReference>
<evidence type="ECO:0000256" key="17">
    <source>
        <dbReference type="SAM" id="MobiDB-lite"/>
    </source>
</evidence>
<keyword evidence="7 16" id="KW-0631">Potassium channel</keyword>
<evidence type="ECO:0000256" key="13">
    <source>
        <dbReference type="ARBA" id="ARBA00023136"/>
    </source>
</evidence>
<dbReference type="PRINTS" id="PR01463">
    <property type="entry name" value="EAGCHANLFMLY"/>
</dbReference>
<dbReference type="GeneID" id="111014421"/>
<evidence type="ECO:0000256" key="12">
    <source>
        <dbReference type="ARBA" id="ARBA00023065"/>
    </source>
</evidence>
<keyword evidence="6" id="KW-0677">Repeat</keyword>
<dbReference type="FunFam" id="2.60.120.10:FF:000074">
    <property type="entry name" value="Potassium channel KAT2"/>
    <property type="match status" value="1"/>
</dbReference>
<comment type="caution">
    <text evidence="16">Lacks conserved residue(s) required for the propagation of feature annotation.</text>
</comment>
<feature type="transmembrane region" description="Helical" evidence="16">
    <location>
        <begin position="280"/>
        <end position="302"/>
    </location>
</feature>
<dbReference type="Pfam" id="PF11834">
    <property type="entry name" value="KHA"/>
    <property type="match status" value="1"/>
</dbReference>
<dbReference type="AlphaFoldDB" id="A0A6J1CSR4"/>
<dbReference type="PANTHER" id="PTHR45743:SF2">
    <property type="entry name" value="POTASSIUM CHANNEL AKT1"/>
    <property type="match status" value="1"/>
</dbReference>
<dbReference type="Gene3D" id="2.60.120.10">
    <property type="entry name" value="Jelly Rolls"/>
    <property type="match status" value="1"/>
</dbReference>
<dbReference type="Gene3D" id="1.25.40.20">
    <property type="entry name" value="Ankyrin repeat-containing domain"/>
    <property type="match status" value="1"/>
</dbReference>
<feature type="repeat" description="ANK" evidence="15">
    <location>
        <begin position="561"/>
        <end position="593"/>
    </location>
</feature>
<dbReference type="Proteomes" id="UP000504603">
    <property type="component" value="Unplaced"/>
</dbReference>
<keyword evidence="20" id="KW-1185">Reference proteome</keyword>
<dbReference type="InterPro" id="IPR021789">
    <property type="entry name" value="KHA_dom"/>
</dbReference>
<comment type="subunit">
    <text evidence="16">The potassium channel is composed of a homo- or heterotetrameric complex of pore-forming subunits.</text>
</comment>
<dbReference type="SUPFAM" id="SSF51206">
    <property type="entry name" value="cAMP-binding domain-like"/>
    <property type="match status" value="1"/>
</dbReference>
<keyword evidence="9 16" id="KW-0630">Potassium</keyword>
<evidence type="ECO:0000256" key="3">
    <source>
        <dbReference type="ARBA" id="ARBA00022448"/>
    </source>
</evidence>
<dbReference type="InterPro" id="IPR000595">
    <property type="entry name" value="cNMP-bd_dom"/>
</dbReference>
<evidence type="ECO:0000259" key="18">
    <source>
        <dbReference type="PROSITE" id="PS50042"/>
    </source>
</evidence>
<dbReference type="Gene3D" id="1.10.287.70">
    <property type="match status" value="1"/>
</dbReference>
<evidence type="ECO:0000256" key="6">
    <source>
        <dbReference type="ARBA" id="ARBA00022737"/>
    </source>
</evidence>
<feature type="repeat" description="ANK" evidence="15">
    <location>
        <begin position="594"/>
        <end position="626"/>
    </location>
</feature>
<comment type="function">
    <text evidence="16">Potassium channel.</text>
</comment>
<evidence type="ECO:0000313" key="21">
    <source>
        <dbReference type="RefSeq" id="XP_022144830.1"/>
    </source>
</evidence>
<dbReference type="InterPro" id="IPR014710">
    <property type="entry name" value="RmlC-like_jellyroll"/>
</dbReference>
<evidence type="ECO:0000256" key="16">
    <source>
        <dbReference type="RuleBase" id="RU369015"/>
    </source>
</evidence>
<keyword evidence="12 16" id="KW-0406">Ion transport</keyword>
<keyword evidence="8 16" id="KW-0851">Voltage-gated channel</keyword>
<evidence type="ECO:0000256" key="4">
    <source>
        <dbReference type="ARBA" id="ARBA00022538"/>
    </source>
</evidence>
<dbReference type="PROSITE" id="PS50297">
    <property type="entry name" value="ANK_REP_REGION"/>
    <property type="match status" value="3"/>
</dbReference>
<dbReference type="Pfam" id="PF00520">
    <property type="entry name" value="Ion_trans"/>
    <property type="match status" value="1"/>
</dbReference>
<accession>A0A6J1CSR4</accession>